<dbReference type="Gene3D" id="3.30.420.280">
    <property type="match status" value="1"/>
</dbReference>
<reference evidence="1" key="1">
    <citation type="journal article" date="2015" name="Nature">
        <title>Complex archaea that bridge the gap between prokaryotes and eukaryotes.</title>
        <authorList>
            <person name="Spang A."/>
            <person name="Saw J.H."/>
            <person name="Jorgensen S.L."/>
            <person name="Zaremba-Niedzwiedzka K."/>
            <person name="Martijn J."/>
            <person name="Lind A.E."/>
            <person name="van Eijk R."/>
            <person name="Schleper C."/>
            <person name="Guy L."/>
            <person name="Ettema T.J."/>
        </authorList>
    </citation>
    <scope>NUCLEOTIDE SEQUENCE</scope>
</reference>
<proteinExistence type="predicted"/>
<accession>A0A0F9DD99</accession>
<evidence type="ECO:0000313" key="1">
    <source>
        <dbReference type="EMBL" id="KKL59639.1"/>
    </source>
</evidence>
<dbReference type="AlphaFoldDB" id="A0A0F9DD99"/>
<protein>
    <recommendedName>
        <fullName evidence="2">Terminase large subunit gp17-like C-terminal domain-containing protein</fullName>
    </recommendedName>
</protein>
<comment type="caution">
    <text evidence="1">The sequence shown here is derived from an EMBL/GenBank/DDBJ whole genome shotgun (WGS) entry which is preliminary data.</text>
</comment>
<sequence>MVAQKENSQAKKRAKKLGNRWWRLRNLYWIMDEKGREIHFKPNVVQTILYFALWWLNVIPKSRQHGITTFISIFILDACLFNSNIRAGIIAHKLADAKKIFRDKIHYAYDRLPDDIKVTRQLIKDDSQELLFSNNSSIYVGTSMRSGTLQYLHVSEYAWLCVHAPKKAKEIKTGAMETVHEGGMIFVESTAEGSFGDFKDMCDEAEKKRQMGDTLSPMDYRIHFFAWHQKQGNTTDPTLVIVPEEMHKYFNKLEEIFKKKITPGQRAWYAQKKKRLKHDMFKEHPSTLEEAFIASVEGAYYADEMAQIREEGRICRVPHLPQYPTHTVNDLGLGGNMPWIFWQKVGLECHIINCFNLSEKDDVAGGAVFYKRMLDNYREKYNYSYGEYFCPFDAKKGEIGTGQSIKDTFKLQGVDFTVLELEANVLDGIQRLRNLFPVIYIDAVNCQPLIVAWSSYHREWIEKNGVYSHSPAPDKSTHYADAGRYLAKAFPIVKTGSMSKERWRQLKAKHS</sequence>
<gene>
    <name evidence="1" type="ORF">LCGC14_2213310</name>
</gene>
<evidence type="ECO:0008006" key="2">
    <source>
        <dbReference type="Google" id="ProtNLM"/>
    </source>
</evidence>
<dbReference type="InterPro" id="IPR027417">
    <property type="entry name" value="P-loop_NTPase"/>
</dbReference>
<dbReference type="Gene3D" id="3.40.50.300">
    <property type="entry name" value="P-loop containing nucleotide triphosphate hydrolases"/>
    <property type="match status" value="1"/>
</dbReference>
<organism evidence="1">
    <name type="scientific">marine sediment metagenome</name>
    <dbReference type="NCBI Taxonomy" id="412755"/>
    <lineage>
        <taxon>unclassified sequences</taxon>
        <taxon>metagenomes</taxon>
        <taxon>ecological metagenomes</taxon>
    </lineage>
</organism>
<name>A0A0F9DD99_9ZZZZ</name>
<dbReference type="EMBL" id="LAZR01029417">
    <property type="protein sequence ID" value="KKL59639.1"/>
    <property type="molecule type" value="Genomic_DNA"/>
</dbReference>